<keyword evidence="8" id="KW-1185">Reference proteome</keyword>
<feature type="compositionally biased region" description="Basic and acidic residues" evidence="6">
    <location>
        <begin position="40"/>
        <end position="57"/>
    </location>
</feature>
<dbReference type="Gene3D" id="1.25.40.10">
    <property type="entry name" value="Tetratricopeptide repeat domain"/>
    <property type="match status" value="1"/>
</dbReference>
<reference evidence="7 8" key="1">
    <citation type="journal article" date="2018" name="New Phytol.">
        <title>Phylogenomics of Endogonaceae and evolution of mycorrhizas within Mucoromycota.</title>
        <authorList>
            <person name="Chang Y."/>
            <person name="Desiro A."/>
            <person name="Na H."/>
            <person name="Sandor L."/>
            <person name="Lipzen A."/>
            <person name="Clum A."/>
            <person name="Barry K."/>
            <person name="Grigoriev I.V."/>
            <person name="Martin F.M."/>
            <person name="Stajich J.E."/>
            <person name="Smith M.E."/>
            <person name="Bonito G."/>
            <person name="Spatafora J.W."/>
        </authorList>
    </citation>
    <scope>NUCLEOTIDE SEQUENCE [LARGE SCALE GENOMIC DNA]</scope>
    <source>
        <strain evidence="7 8">GMNB39</strain>
    </source>
</reference>
<evidence type="ECO:0000256" key="3">
    <source>
        <dbReference type="ARBA" id="ARBA00044493"/>
    </source>
</evidence>
<comment type="caution">
    <text evidence="7">The sequence shown here is derived from an EMBL/GenBank/DDBJ whole genome shotgun (WGS) entry which is preliminary data.</text>
</comment>
<sequence length="308" mass="34260">MYRARNLATTWHRACFLQPVRTYASRKGGGSESKFRRKVQRTEEEVRHLERKFDSSTKSKQHKHSSPLPPTSIASIYASISDIQTPSPAPRSKINPLFLENLKLKFLDTRGADAGEDIGALTEITADQLRIAKVGRWTLGEPEFNQLLNTISRPPSAPTTTSSTLTPMPVTPTAPSRPSSASEPVHSSTHTHMHALSRSSYPSLHSSPFPFPAIEAFTPDVYTFSTLIKAFVSHSRLDDAFIVFDRMREGGVVPSQPVFATLISGCLRAGELNRAWDTFDDMRLKYHCPDEVTYTLMIGACAKVGRWV</sequence>
<dbReference type="PANTHER" id="PTHR47447">
    <property type="entry name" value="OS03G0856100 PROTEIN"/>
    <property type="match status" value="1"/>
</dbReference>
<dbReference type="Pfam" id="PF13041">
    <property type="entry name" value="PPR_2"/>
    <property type="match status" value="1"/>
</dbReference>
<accession>A0A433DI47</accession>
<evidence type="ECO:0000256" key="2">
    <source>
        <dbReference type="ARBA" id="ARBA00022737"/>
    </source>
</evidence>
<evidence type="ECO:0000256" key="5">
    <source>
        <dbReference type="PROSITE-ProRule" id="PRU00708"/>
    </source>
</evidence>
<protein>
    <recommendedName>
        <fullName evidence="9">Pentacotripeptide-repeat region of PRORP domain-containing protein</fullName>
    </recommendedName>
</protein>
<evidence type="ECO:0008006" key="9">
    <source>
        <dbReference type="Google" id="ProtNLM"/>
    </source>
</evidence>
<feature type="repeat" description="PPR" evidence="5">
    <location>
        <begin position="255"/>
        <end position="289"/>
    </location>
</feature>
<dbReference type="PROSITE" id="PS51375">
    <property type="entry name" value="PPR"/>
    <property type="match status" value="2"/>
</dbReference>
<comment type="similarity">
    <text evidence="1">Belongs to the CCM1 family.</text>
</comment>
<dbReference type="Proteomes" id="UP000268093">
    <property type="component" value="Unassembled WGS sequence"/>
</dbReference>
<dbReference type="InterPro" id="IPR002885">
    <property type="entry name" value="PPR_rpt"/>
</dbReference>
<comment type="subunit">
    <text evidence="4">Binds to mitochondrial small subunit 15S rRNA.</text>
</comment>
<organism evidence="7 8">
    <name type="scientific">Jimgerdemannia flammicorona</name>
    <dbReference type="NCBI Taxonomy" id="994334"/>
    <lineage>
        <taxon>Eukaryota</taxon>
        <taxon>Fungi</taxon>
        <taxon>Fungi incertae sedis</taxon>
        <taxon>Mucoromycota</taxon>
        <taxon>Mucoromycotina</taxon>
        <taxon>Endogonomycetes</taxon>
        <taxon>Endogonales</taxon>
        <taxon>Endogonaceae</taxon>
        <taxon>Jimgerdemannia</taxon>
    </lineage>
</organism>
<dbReference type="Pfam" id="PF12854">
    <property type="entry name" value="PPR_1"/>
    <property type="match status" value="1"/>
</dbReference>
<feature type="region of interest" description="Disordered" evidence="6">
    <location>
        <begin position="24"/>
        <end position="71"/>
    </location>
</feature>
<dbReference type="OrthoDB" id="5588846at2759"/>
<evidence type="ECO:0000313" key="8">
    <source>
        <dbReference type="Proteomes" id="UP000268093"/>
    </source>
</evidence>
<feature type="repeat" description="PPR" evidence="5">
    <location>
        <begin position="220"/>
        <end position="254"/>
    </location>
</feature>
<proteinExistence type="inferred from homology"/>
<name>A0A433DI47_9FUNG</name>
<dbReference type="EMBL" id="RBNI01001417">
    <property type="protein sequence ID" value="RUP50455.1"/>
    <property type="molecule type" value="Genomic_DNA"/>
</dbReference>
<feature type="compositionally biased region" description="Low complexity" evidence="6">
    <location>
        <begin position="150"/>
        <end position="185"/>
    </location>
</feature>
<gene>
    <name evidence="7" type="ORF">BC936DRAFT_139030</name>
</gene>
<evidence type="ECO:0000256" key="1">
    <source>
        <dbReference type="ARBA" id="ARBA00006192"/>
    </source>
</evidence>
<evidence type="ECO:0000256" key="6">
    <source>
        <dbReference type="SAM" id="MobiDB-lite"/>
    </source>
</evidence>
<dbReference type="AlphaFoldDB" id="A0A433DI47"/>
<dbReference type="NCBIfam" id="TIGR00756">
    <property type="entry name" value="PPR"/>
    <property type="match status" value="2"/>
</dbReference>
<dbReference type="PANTHER" id="PTHR47447:SF17">
    <property type="entry name" value="OS12G0638900 PROTEIN"/>
    <property type="match status" value="1"/>
</dbReference>
<evidence type="ECO:0000256" key="4">
    <source>
        <dbReference type="ARBA" id="ARBA00044511"/>
    </source>
</evidence>
<comment type="function">
    <text evidence="3">Regulates mitochondrial small subunit maturation by controlling 15S rRNA 5'-end processing. Localizes to the 5' precursor of the 15S rRNA in a position that is subsequently occupied by mS47 in the mature yeast mtSSU. Uses structure and sequence-specific RNA recognition, binding to a single-stranded region of the precursor and specifically recognizing bases -6 to -1. The exchange of Ccm1 for mS47 is coupled to the irreversible removal of precursor rRNA that is accompanied by conformational changes of the mitoribosomal proteins uS5m and mS26. These conformational changes signal completion of 5'-end rRNA processing through protection of the mature 5'-end of the 15S rRNA and stabilization of mS47. The removal of the 5' precursor together with the dissociation of Ccm1 may be catalyzed by the 5'-3' exoribonuclease Pet127. Involved in the specific removal of group I introns in mitochondrial encoded transcripts.</text>
</comment>
<dbReference type="InterPro" id="IPR011990">
    <property type="entry name" value="TPR-like_helical_dom_sf"/>
</dbReference>
<evidence type="ECO:0000313" key="7">
    <source>
        <dbReference type="EMBL" id="RUP50455.1"/>
    </source>
</evidence>
<feature type="region of interest" description="Disordered" evidence="6">
    <location>
        <begin position="149"/>
        <end position="192"/>
    </location>
</feature>
<keyword evidence="2" id="KW-0677">Repeat</keyword>